<sequence length="40" mass="4458">RPRRQLTIGDEVVPAPTQIVIVLTNSQHTTKAFAQKCARL</sequence>
<dbReference type="EMBL" id="MOOB01000974">
    <property type="protein sequence ID" value="OQE28257.1"/>
    <property type="molecule type" value="Genomic_DNA"/>
</dbReference>
<evidence type="ECO:0000313" key="1">
    <source>
        <dbReference type="EMBL" id="OQE28257.1"/>
    </source>
</evidence>
<keyword evidence="2" id="KW-1185">Reference proteome</keyword>
<name>A0A1V6TPG0_PENNA</name>
<reference evidence="2" key="1">
    <citation type="journal article" date="2017" name="Nat. Microbiol.">
        <title>Global analysis of biosynthetic gene clusters reveals vast potential of secondary metabolite production in Penicillium species.</title>
        <authorList>
            <person name="Nielsen J.C."/>
            <person name="Grijseels S."/>
            <person name="Prigent S."/>
            <person name="Ji B."/>
            <person name="Dainat J."/>
            <person name="Nielsen K.F."/>
            <person name="Frisvad J.C."/>
            <person name="Workman M."/>
            <person name="Nielsen J."/>
        </authorList>
    </citation>
    <scope>NUCLEOTIDE SEQUENCE [LARGE SCALE GENOMIC DNA]</scope>
    <source>
        <strain evidence="2">IBT 13039</strain>
    </source>
</reference>
<accession>A0A1V6TPG0</accession>
<comment type="caution">
    <text evidence="1">The sequence shown here is derived from an EMBL/GenBank/DDBJ whole genome shotgun (WGS) entry which is preliminary data.</text>
</comment>
<feature type="non-terminal residue" evidence="1">
    <location>
        <position position="1"/>
    </location>
</feature>
<gene>
    <name evidence="1" type="ORF">PENNAL_c0974G01009</name>
</gene>
<dbReference type="Proteomes" id="UP000191691">
    <property type="component" value="Unassembled WGS sequence"/>
</dbReference>
<evidence type="ECO:0000313" key="2">
    <source>
        <dbReference type="Proteomes" id="UP000191691"/>
    </source>
</evidence>
<organism evidence="1 2">
    <name type="scientific">Penicillium nalgiovense</name>
    <dbReference type="NCBI Taxonomy" id="60175"/>
    <lineage>
        <taxon>Eukaryota</taxon>
        <taxon>Fungi</taxon>
        <taxon>Dikarya</taxon>
        <taxon>Ascomycota</taxon>
        <taxon>Pezizomycotina</taxon>
        <taxon>Eurotiomycetes</taxon>
        <taxon>Eurotiomycetidae</taxon>
        <taxon>Eurotiales</taxon>
        <taxon>Aspergillaceae</taxon>
        <taxon>Penicillium</taxon>
    </lineage>
</organism>
<protein>
    <submittedName>
        <fullName evidence="1">Uncharacterized protein</fullName>
    </submittedName>
</protein>
<dbReference type="AlphaFoldDB" id="A0A1V6TPG0"/>
<dbReference type="STRING" id="60175.A0A1V6TPG0"/>
<proteinExistence type="predicted"/>